<feature type="compositionally biased region" description="Basic and acidic residues" evidence="1">
    <location>
        <begin position="1"/>
        <end position="20"/>
    </location>
</feature>
<proteinExistence type="predicted"/>
<dbReference type="AlphaFoldDB" id="A0A2P2NZM9"/>
<name>A0A2P2NZM9_RHIMU</name>
<accession>A0A2P2NZM9</accession>
<protein>
    <submittedName>
        <fullName evidence="2">Uncharacterized protein</fullName>
    </submittedName>
</protein>
<organism evidence="2">
    <name type="scientific">Rhizophora mucronata</name>
    <name type="common">Asiatic mangrove</name>
    <dbReference type="NCBI Taxonomy" id="61149"/>
    <lineage>
        <taxon>Eukaryota</taxon>
        <taxon>Viridiplantae</taxon>
        <taxon>Streptophyta</taxon>
        <taxon>Embryophyta</taxon>
        <taxon>Tracheophyta</taxon>
        <taxon>Spermatophyta</taxon>
        <taxon>Magnoliopsida</taxon>
        <taxon>eudicotyledons</taxon>
        <taxon>Gunneridae</taxon>
        <taxon>Pentapetalae</taxon>
        <taxon>rosids</taxon>
        <taxon>fabids</taxon>
        <taxon>Malpighiales</taxon>
        <taxon>Rhizophoraceae</taxon>
        <taxon>Rhizophora</taxon>
    </lineage>
</organism>
<evidence type="ECO:0000256" key="1">
    <source>
        <dbReference type="SAM" id="MobiDB-lite"/>
    </source>
</evidence>
<feature type="region of interest" description="Disordered" evidence="1">
    <location>
        <begin position="1"/>
        <end position="26"/>
    </location>
</feature>
<sequence>MTLFGKHKELPERDMVEHCNRNPKTG</sequence>
<dbReference type="EMBL" id="GGEC01067385">
    <property type="protein sequence ID" value="MBX47869.1"/>
    <property type="molecule type" value="Transcribed_RNA"/>
</dbReference>
<reference evidence="2" key="1">
    <citation type="submission" date="2018-02" db="EMBL/GenBank/DDBJ databases">
        <title>Rhizophora mucronata_Transcriptome.</title>
        <authorList>
            <person name="Meera S.P."/>
            <person name="Sreeshan A."/>
            <person name="Augustine A."/>
        </authorList>
    </citation>
    <scope>NUCLEOTIDE SEQUENCE</scope>
    <source>
        <tissue evidence="2">Leaf</tissue>
    </source>
</reference>
<evidence type="ECO:0000313" key="2">
    <source>
        <dbReference type="EMBL" id="MBX47869.1"/>
    </source>
</evidence>